<gene>
    <name evidence="1" type="ORF">R0G89_06905</name>
</gene>
<sequence>MDAIETTRQKLRQLRVRLQQGKIFASLGRSVGAIIDAANENQTVKPVTLPDDQDGIEELLQRIRAALGKGKLEELSDADLDLMLQHLGSPNPIIRDKGVFYLFNDLIQNQVLTKAQMVRTFDRLTSDQVLFAHINEKENDAAFLRSFAVMMLASLIYIDRAGAAFIDHARKNKLVEQLAIYIMLENDTRGFVANQGWVHAYTHIGNVLDELASDEELLRADKILLMATVIEKFRRLTTPLIYGEPTRLAVYFADQLLEDDVYQQFLLIELREWRRALASTQVRETQAMWNAIFNRQRLLQAMMLNSNMAKAVVEYLEDSNDFTI</sequence>
<dbReference type="Proteomes" id="UP001280897">
    <property type="component" value="Unassembled WGS sequence"/>
</dbReference>
<dbReference type="Pfam" id="PF10978">
    <property type="entry name" value="DUF2785"/>
    <property type="match status" value="1"/>
</dbReference>
<proteinExistence type="predicted"/>
<dbReference type="AlphaFoldDB" id="A0AAW8YIR7"/>
<dbReference type="GeneID" id="57366251"/>
<accession>A0AAW8YIR7</accession>
<dbReference type="EMBL" id="JAWJAV010000004">
    <property type="protein sequence ID" value="MDV2621462.1"/>
    <property type="molecule type" value="Genomic_DNA"/>
</dbReference>
<name>A0AAW8YIR7_PEDAC</name>
<evidence type="ECO:0000313" key="2">
    <source>
        <dbReference type="Proteomes" id="UP001280897"/>
    </source>
</evidence>
<dbReference type="RefSeq" id="WP_024863024.1">
    <property type="nucleotide sequence ID" value="NZ_CP023654.1"/>
</dbReference>
<evidence type="ECO:0000313" key="1">
    <source>
        <dbReference type="EMBL" id="MDV2621462.1"/>
    </source>
</evidence>
<reference evidence="1" key="2">
    <citation type="submission" date="2023-10" db="EMBL/GenBank/DDBJ databases">
        <authorList>
            <person name="Khurajog B."/>
        </authorList>
    </citation>
    <scope>NUCLEOTIDE SEQUENCE</scope>
    <source>
        <strain evidence="1">BF9</strain>
    </source>
</reference>
<reference evidence="1" key="1">
    <citation type="journal article" date="2023" name="PeerJ">
        <title>Selection and evaluation of lactic acid bacteria from chicken feces in Thailand as potential probiotics.</title>
        <authorList>
            <person name="Khurajog B."/>
            <person name="Disastra Y."/>
            <person name="Lawwyne L.D."/>
            <person name="Sirichokchatchawan W."/>
            <person name="Niyomtham W."/>
            <person name="Yindee J."/>
            <person name="Hampson D.J."/>
            <person name="Prapasarakul N."/>
        </authorList>
    </citation>
    <scope>NUCLEOTIDE SEQUENCE</scope>
    <source>
        <strain evidence="1">BF9</strain>
    </source>
</reference>
<dbReference type="InterPro" id="IPR021247">
    <property type="entry name" value="DUF2785"/>
</dbReference>
<organism evidence="1 2">
    <name type="scientific">Pediococcus acidilactici</name>
    <dbReference type="NCBI Taxonomy" id="1254"/>
    <lineage>
        <taxon>Bacteria</taxon>
        <taxon>Bacillati</taxon>
        <taxon>Bacillota</taxon>
        <taxon>Bacilli</taxon>
        <taxon>Lactobacillales</taxon>
        <taxon>Lactobacillaceae</taxon>
        <taxon>Pediococcus</taxon>
        <taxon>Pediococcus acidilactici group</taxon>
    </lineage>
</organism>
<comment type="caution">
    <text evidence="1">The sequence shown here is derived from an EMBL/GenBank/DDBJ whole genome shotgun (WGS) entry which is preliminary data.</text>
</comment>
<protein>
    <submittedName>
        <fullName evidence="1">DUF2785 domain-containing protein</fullName>
    </submittedName>
</protein>